<evidence type="ECO:0000313" key="18">
    <source>
        <dbReference type="Ensembl" id="ENSSFOP00015038003.1"/>
    </source>
</evidence>
<dbReference type="Proteomes" id="UP000694397">
    <property type="component" value="Chromosome 7"/>
</dbReference>
<keyword evidence="6" id="KW-0805">Transcription regulation</keyword>
<keyword evidence="11 14" id="KW-0539">Nucleus</keyword>
<dbReference type="GO" id="GO:0000978">
    <property type="term" value="F:RNA polymerase II cis-regulatory region sequence-specific DNA binding"/>
    <property type="evidence" value="ECO:0007669"/>
    <property type="project" value="TreeGrafter"/>
</dbReference>
<dbReference type="PROSITE" id="PS00027">
    <property type="entry name" value="HOMEOBOX_1"/>
    <property type="match status" value="1"/>
</dbReference>
<sequence>MDHSGSNCMRSAHPGSPIWGCVRNHHTGVPNTGMPPYQQGSFSLHQKPEFLACTDFSGSCLVSTPHAYPREEHAYTESGGFQRADWQYTTCETQSRGQELCSSVAATVGGVNRGEMDCTGLDRLPVSVAGCLEGEYSRHMEKRTLKQKREITESHNSNFKADSNCKARKERTAFTKEQLRELEAEFNHHNYLTRLRRYEIAVNLDLTERQVKVWFQNRRMKWKRVKGGQPASPHDLETDEVDSAASPSSE</sequence>
<evidence type="ECO:0000256" key="14">
    <source>
        <dbReference type="PROSITE-ProRule" id="PRU00108"/>
    </source>
</evidence>
<evidence type="ECO:0000256" key="11">
    <source>
        <dbReference type="ARBA" id="ARBA00023242"/>
    </source>
</evidence>
<evidence type="ECO:0000256" key="16">
    <source>
        <dbReference type="SAM" id="MobiDB-lite"/>
    </source>
</evidence>
<dbReference type="GO" id="GO:0048066">
    <property type="term" value="P:developmental pigmentation"/>
    <property type="evidence" value="ECO:0007669"/>
    <property type="project" value="Ensembl"/>
</dbReference>
<dbReference type="GO" id="GO:0000981">
    <property type="term" value="F:DNA-binding transcription factor activity, RNA polymerase II-specific"/>
    <property type="evidence" value="ECO:0007669"/>
    <property type="project" value="InterPro"/>
</dbReference>
<evidence type="ECO:0000256" key="8">
    <source>
        <dbReference type="ARBA" id="ARBA00023155"/>
    </source>
</evidence>
<keyword evidence="5" id="KW-0678">Repressor</keyword>
<dbReference type="CDD" id="cd00086">
    <property type="entry name" value="homeodomain"/>
    <property type="match status" value="1"/>
</dbReference>
<evidence type="ECO:0000256" key="15">
    <source>
        <dbReference type="RuleBase" id="RU000682"/>
    </source>
</evidence>
<dbReference type="Ensembl" id="ENSSFOT00015038422.2">
    <property type="protein sequence ID" value="ENSSFOP00015038003.1"/>
    <property type="gene ID" value="ENSSFOG00015024185.2"/>
</dbReference>
<evidence type="ECO:0000256" key="6">
    <source>
        <dbReference type="ARBA" id="ARBA00023015"/>
    </source>
</evidence>
<keyword evidence="10" id="KW-0804">Transcription</keyword>
<keyword evidence="4" id="KW-0963">Cytoplasm</keyword>
<dbReference type="FunFam" id="1.10.10.60:FF:000109">
    <property type="entry name" value="Homeobox protein MOX-2"/>
    <property type="match status" value="1"/>
</dbReference>
<evidence type="ECO:0000256" key="13">
    <source>
        <dbReference type="ARBA" id="ARBA00041851"/>
    </source>
</evidence>
<feature type="domain" description="Homeobox" evidence="17">
    <location>
        <begin position="165"/>
        <end position="225"/>
    </location>
</feature>
<evidence type="ECO:0000256" key="2">
    <source>
        <dbReference type="ARBA" id="ARBA00004496"/>
    </source>
</evidence>
<keyword evidence="8 14" id="KW-0371">Homeobox</keyword>
<dbReference type="PANTHER" id="PTHR24328">
    <property type="entry name" value="HOMEOBOX PROTEIN MOX"/>
    <property type="match status" value="1"/>
</dbReference>
<dbReference type="Gene3D" id="1.10.10.60">
    <property type="entry name" value="Homeodomain-like"/>
    <property type="match status" value="1"/>
</dbReference>
<evidence type="ECO:0000259" key="17">
    <source>
        <dbReference type="PROSITE" id="PS50071"/>
    </source>
</evidence>
<evidence type="ECO:0000256" key="7">
    <source>
        <dbReference type="ARBA" id="ARBA00023125"/>
    </source>
</evidence>
<dbReference type="Pfam" id="PF00046">
    <property type="entry name" value="Homeodomain"/>
    <property type="match status" value="1"/>
</dbReference>
<dbReference type="CTD" id="4222"/>
<dbReference type="SMART" id="SM00389">
    <property type="entry name" value="HOX"/>
    <property type="match status" value="1"/>
</dbReference>
<feature type="region of interest" description="Disordered" evidence="16">
    <location>
        <begin position="224"/>
        <end position="250"/>
    </location>
</feature>
<keyword evidence="3" id="KW-0217">Developmental protein</keyword>
<dbReference type="InterPro" id="IPR009057">
    <property type="entry name" value="Homeodomain-like_sf"/>
</dbReference>
<keyword evidence="9" id="KW-0010">Activator</keyword>
<reference evidence="18" key="2">
    <citation type="submission" date="2025-08" db="UniProtKB">
        <authorList>
            <consortium name="Ensembl"/>
        </authorList>
    </citation>
    <scope>IDENTIFICATION</scope>
</reference>
<organism evidence="18 19">
    <name type="scientific">Scleropages formosus</name>
    <name type="common">Asian bonytongue</name>
    <name type="synonym">Osteoglossum formosum</name>
    <dbReference type="NCBI Taxonomy" id="113540"/>
    <lineage>
        <taxon>Eukaryota</taxon>
        <taxon>Metazoa</taxon>
        <taxon>Chordata</taxon>
        <taxon>Craniata</taxon>
        <taxon>Vertebrata</taxon>
        <taxon>Euteleostomi</taxon>
        <taxon>Actinopterygii</taxon>
        <taxon>Neopterygii</taxon>
        <taxon>Teleostei</taxon>
        <taxon>Osteoglossocephala</taxon>
        <taxon>Osteoglossomorpha</taxon>
        <taxon>Osteoglossiformes</taxon>
        <taxon>Osteoglossidae</taxon>
        <taxon>Scleropages</taxon>
    </lineage>
</organism>
<evidence type="ECO:0000256" key="5">
    <source>
        <dbReference type="ARBA" id="ARBA00022491"/>
    </source>
</evidence>
<evidence type="ECO:0000256" key="9">
    <source>
        <dbReference type="ARBA" id="ARBA00023159"/>
    </source>
</evidence>
<reference evidence="18 19" key="1">
    <citation type="submission" date="2019-04" db="EMBL/GenBank/DDBJ databases">
        <authorList>
            <consortium name="Wellcome Sanger Institute Data Sharing"/>
        </authorList>
    </citation>
    <scope>NUCLEOTIDE SEQUENCE [LARGE SCALE GENOMIC DNA]</scope>
</reference>
<dbReference type="GeneTree" id="ENSGT00940000154018"/>
<dbReference type="InterPro" id="IPR020479">
    <property type="entry name" value="HD_metazoa"/>
</dbReference>
<evidence type="ECO:0000313" key="19">
    <source>
        <dbReference type="Proteomes" id="UP000694397"/>
    </source>
</evidence>
<evidence type="ECO:0000256" key="4">
    <source>
        <dbReference type="ARBA" id="ARBA00022490"/>
    </source>
</evidence>
<name>A0A8C9SI89_SCLFO</name>
<dbReference type="PROSITE" id="PS50071">
    <property type="entry name" value="HOMEOBOX_2"/>
    <property type="match status" value="1"/>
</dbReference>
<dbReference type="GO" id="GO:0045944">
    <property type="term" value="P:positive regulation of transcription by RNA polymerase II"/>
    <property type="evidence" value="ECO:0007669"/>
    <property type="project" value="InterPro"/>
</dbReference>
<keyword evidence="19" id="KW-1185">Reference proteome</keyword>
<feature type="DNA-binding region" description="Homeobox" evidence="14">
    <location>
        <begin position="167"/>
        <end position="226"/>
    </location>
</feature>
<dbReference type="InterPro" id="IPR001356">
    <property type="entry name" value="HD"/>
</dbReference>
<dbReference type="KEGG" id="sfm:108926802"/>
<dbReference type="GO" id="GO:0001501">
    <property type="term" value="P:skeletal system development"/>
    <property type="evidence" value="ECO:0007669"/>
    <property type="project" value="Ensembl"/>
</dbReference>
<dbReference type="GO" id="GO:0005737">
    <property type="term" value="C:cytoplasm"/>
    <property type="evidence" value="ECO:0007669"/>
    <property type="project" value="UniProtKB-SubCell"/>
</dbReference>
<evidence type="ECO:0000256" key="10">
    <source>
        <dbReference type="ARBA" id="ARBA00023163"/>
    </source>
</evidence>
<dbReference type="SUPFAM" id="SSF46689">
    <property type="entry name" value="Homeodomain-like"/>
    <property type="match status" value="1"/>
</dbReference>
<dbReference type="GO" id="GO:0055001">
    <property type="term" value="P:muscle cell development"/>
    <property type="evidence" value="ECO:0007669"/>
    <property type="project" value="Ensembl"/>
</dbReference>
<dbReference type="GO" id="GO:0060218">
    <property type="term" value="P:hematopoietic stem cell differentiation"/>
    <property type="evidence" value="ECO:0007669"/>
    <property type="project" value="Ensembl"/>
</dbReference>
<dbReference type="InterPro" id="IPR042634">
    <property type="entry name" value="MOX-1/MOX-2"/>
</dbReference>
<proteinExistence type="predicted"/>
<dbReference type="AlphaFoldDB" id="A0A8C9SI89"/>
<evidence type="ECO:0000256" key="12">
    <source>
        <dbReference type="ARBA" id="ARBA00040829"/>
    </source>
</evidence>
<dbReference type="GeneID" id="108926802"/>
<dbReference type="RefSeq" id="XP_018595272.1">
    <property type="nucleotide sequence ID" value="XM_018739756.2"/>
</dbReference>
<evidence type="ECO:0000256" key="1">
    <source>
        <dbReference type="ARBA" id="ARBA00004123"/>
    </source>
</evidence>
<protein>
    <recommendedName>
        <fullName evidence="12">Homeobox protein MOX-1</fullName>
    </recommendedName>
    <alternativeName>
        <fullName evidence="13">Mesenchyme homeobox 1</fullName>
    </alternativeName>
</protein>
<comment type="subcellular location">
    <subcellularLocation>
        <location evidence="2">Cytoplasm</location>
    </subcellularLocation>
    <subcellularLocation>
        <location evidence="1 14 15">Nucleus</location>
    </subcellularLocation>
</comment>
<dbReference type="OrthoDB" id="6159439at2759"/>
<dbReference type="PRINTS" id="PR00024">
    <property type="entry name" value="HOMEOBOX"/>
</dbReference>
<keyword evidence="7 14" id="KW-0238">DNA-binding</keyword>
<dbReference type="InterPro" id="IPR017970">
    <property type="entry name" value="Homeobox_CS"/>
</dbReference>
<gene>
    <name evidence="18" type="primary">MEOX1</name>
    <name evidence="18" type="synonym">meox1</name>
</gene>
<dbReference type="PANTHER" id="PTHR24328:SF8">
    <property type="entry name" value="HOMEOBOX PROTEIN MOX-1"/>
    <property type="match status" value="1"/>
</dbReference>
<evidence type="ECO:0000256" key="3">
    <source>
        <dbReference type="ARBA" id="ARBA00022473"/>
    </source>
</evidence>
<reference evidence="18" key="3">
    <citation type="submission" date="2025-09" db="UniProtKB">
        <authorList>
            <consortium name="Ensembl"/>
        </authorList>
    </citation>
    <scope>IDENTIFICATION</scope>
</reference>
<dbReference type="GO" id="GO:0003682">
    <property type="term" value="F:chromatin binding"/>
    <property type="evidence" value="ECO:0007669"/>
    <property type="project" value="Ensembl"/>
</dbReference>
<accession>A0A8C9SI89</accession>
<dbReference type="GO" id="GO:0005634">
    <property type="term" value="C:nucleus"/>
    <property type="evidence" value="ECO:0007669"/>
    <property type="project" value="UniProtKB-SubCell"/>
</dbReference>
<dbReference type="GO" id="GO:0061053">
    <property type="term" value="P:somite development"/>
    <property type="evidence" value="ECO:0007669"/>
    <property type="project" value="Ensembl"/>
</dbReference>